<dbReference type="Proteomes" id="UP000829447">
    <property type="component" value="Linkage Group LG15"/>
</dbReference>
<evidence type="ECO:0000313" key="1">
    <source>
        <dbReference type="EMBL" id="MCI4386969.1"/>
    </source>
</evidence>
<reference evidence="1 2" key="1">
    <citation type="journal article" date="2022" name="bioRxiv">
        <title>An ancient truncated duplication of the anti-Mullerian hormone receptor type 2 gene is a potential conserved master sex determinant in the Pangasiidae catfish family.</title>
        <authorList>
            <person name="Wen M."/>
            <person name="Pan Q."/>
            <person name="Jouanno E."/>
            <person name="Montfort J."/>
            <person name="Zahm M."/>
            <person name="Cabau C."/>
            <person name="Klopp C."/>
            <person name="Iampietro C."/>
            <person name="Roques C."/>
            <person name="Bouchez O."/>
            <person name="Castinel A."/>
            <person name="Donnadieu C."/>
            <person name="Parrinello H."/>
            <person name="Poncet C."/>
            <person name="Belmonte E."/>
            <person name="Gautier V."/>
            <person name="Avarre J.-C."/>
            <person name="Dugue R."/>
            <person name="Gustiano R."/>
            <person name="Ha T.T.T."/>
            <person name="Campet M."/>
            <person name="Sriphairoj K."/>
            <person name="Ribolli J."/>
            <person name="de Almeida F.L."/>
            <person name="Desvignes T."/>
            <person name="Postlethwait J.H."/>
            <person name="Bucao C.F."/>
            <person name="Robinson-Rechavi M."/>
            <person name="Bobe J."/>
            <person name="Herpin A."/>
            <person name="Guiguen Y."/>
        </authorList>
    </citation>
    <scope>NUCLEOTIDE SEQUENCE [LARGE SCALE GENOMIC DNA]</scope>
    <source>
        <strain evidence="1">YG-Dec2019</strain>
    </source>
</reference>
<dbReference type="EMBL" id="CM040468">
    <property type="protein sequence ID" value="MCI4386969.1"/>
    <property type="molecule type" value="Genomic_DNA"/>
</dbReference>
<proteinExistence type="predicted"/>
<comment type="caution">
    <text evidence="1">The sequence shown here is derived from an EMBL/GenBank/DDBJ whole genome shotgun (WGS) entry which is preliminary data.</text>
</comment>
<organism evidence="1 2">
    <name type="scientific">Pangasianodon gigas</name>
    <name type="common">Mekong giant catfish</name>
    <name type="synonym">Pangasius gigas</name>
    <dbReference type="NCBI Taxonomy" id="30993"/>
    <lineage>
        <taxon>Eukaryota</taxon>
        <taxon>Metazoa</taxon>
        <taxon>Chordata</taxon>
        <taxon>Craniata</taxon>
        <taxon>Vertebrata</taxon>
        <taxon>Euteleostomi</taxon>
        <taxon>Actinopterygii</taxon>
        <taxon>Neopterygii</taxon>
        <taxon>Teleostei</taxon>
        <taxon>Ostariophysi</taxon>
        <taxon>Siluriformes</taxon>
        <taxon>Pangasiidae</taxon>
        <taxon>Pangasianodon</taxon>
    </lineage>
</organism>
<gene>
    <name evidence="1" type="ORF">PGIGA_G00068880</name>
</gene>
<evidence type="ECO:0000313" key="2">
    <source>
        <dbReference type="Proteomes" id="UP000829447"/>
    </source>
</evidence>
<protein>
    <submittedName>
        <fullName evidence="1">Uncharacterized protein</fullName>
    </submittedName>
</protein>
<keyword evidence="2" id="KW-1185">Reference proteome</keyword>
<sequence length="747" mass="83060">MDLMEKNDLDNEMTVLQGAAMEEEGAQNIHEEMEDLSNSLRAIVPDEIVKPKLQCLMMDPAFSMVTLQSEDSGILWETASSRCSTPWASEISSPAPDLCNSLVPRCPTSPGSETAGRIIFIMDEEHMIRRKKRKRNKAPEKLPMITDEVPGEPDRPAMVEVSVPNVMAEKEKEDETKDSKEARKQRLFCLVSEGSEILNIVVPPKVSTVDEEESKGLVDNLSYLENTPIIKASEIPEERETSEETENLEHLQATVQAVSEPLALPSLIKPAHKQGTCEDYFEKFTLLDHQAPSGVPTVDANEEPETTTEQGELYESEDNVIDVKPEVSDDSASISGLEITSEHVDEVFYGGGRDPDFQNITKGANKEEKQPKSPLKESGSALFGSQESILTPIFLPEGPQKIIDLVLLEEPKAMAFMYSDLYADAVGSRKKQDDTESVTSEKSFHSQESDSEDRGYLEKFVLKDETPVSQVDPLHDDCKKDCVRMWSQYAFGLTQNDKDDTGALDDVDEITDFFRNSASSSPCEPIQLRQVEPEETRTETKTRRVVFQDEREERTTEEDIDIAEAFLPLDIGMDPLALEASLKTADYKSVITEYAAKTCAATPSKPEKTKVSSRAKPPKDAFIPIHVPQTVKPITPRYKPFLELTPLLPVEMPEEDGQKEMKPKEREGSDKVCSSTVKGEEASVEAQDYERITQQEARESAPMPQQCSSTGREDTDSTGFPTANNSSHLNLLHAVEVDNDTVGIPVS</sequence>
<accession>A0ACC5X6S6</accession>
<name>A0ACC5X6S6_PANGG</name>